<dbReference type="Pfam" id="PF02384">
    <property type="entry name" value="N6_Mtase"/>
    <property type="match status" value="1"/>
</dbReference>
<comment type="caution">
    <text evidence="8">The sequence shown here is derived from an EMBL/GenBank/DDBJ whole genome shotgun (WGS) entry which is preliminary data.</text>
</comment>
<dbReference type="Proteomes" id="UP000256913">
    <property type="component" value="Unassembled WGS sequence"/>
</dbReference>
<dbReference type="GO" id="GO:0008170">
    <property type="term" value="F:N-methyltransferase activity"/>
    <property type="evidence" value="ECO:0007669"/>
    <property type="project" value="InterPro"/>
</dbReference>
<dbReference type="InterPro" id="IPR041635">
    <property type="entry name" value="Type_ISP_LLaBIII_C"/>
</dbReference>
<dbReference type="EC" id="2.1.1.72" evidence="1"/>
<dbReference type="GO" id="GO:0003677">
    <property type="term" value="F:DNA binding"/>
    <property type="evidence" value="ECO:0007669"/>
    <property type="project" value="InterPro"/>
</dbReference>
<dbReference type="GO" id="GO:0009007">
    <property type="term" value="F:site-specific DNA-methyltransferase (adenine-specific) activity"/>
    <property type="evidence" value="ECO:0007669"/>
    <property type="project" value="UniProtKB-EC"/>
</dbReference>
<dbReference type="PANTHER" id="PTHR33841">
    <property type="entry name" value="DNA METHYLTRANSFERASE YEEA-RELATED"/>
    <property type="match status" value="1"/>
</dbReference>
<proteinExistence type="predicted"/>
<evidence type="ECO:0000256" key="5">
    <source>
        <dbReference type="SAM" id="MobiDB-lite"/>
    </source>
</evidence>
<keyword evidence="3" id="KW-0808">Transferase</keyword>
<evidence type="ECO:0000313" key="9">
    <source>
        <dbReference type="Proteomes" id="UP000256913"/>
    </source>
</evidence>
<feature type="region of interest" description="Disordered" evidence="5">
    <location>
        <begin position="38"/>
        <end position="60"/>
    </location>
</feature>
<dbReference type="PANTHER" id="PTHR33841:SF1">
    <property type="entry name" value="DNA METHYLTRANSFERASE A"/>
    <property type="match status" value="1"/>
</dbReference>
<comment type="catalytic activity">
    <reaction evidence="4">
        <text>a 2'-deoxyadenosine in DNA + S-adenosyl-L-methionine = an N(6)-methyl-2'-deoxyadenosine in DNA + S-adenosyl-L-homocysteine + H(+)</text>
        <dbReference type="Rhea" id="RHEA:15197"/>
        <dbReference type="Rhea" id="RHEA-COMP:12418"/>
        <dbReference type="Rhea" id="RHEA-COMP:12419"/>
        <dbReference type="ChEBI" id="CHEBI:15378"/>
        <dbReference type="ChEBI" id="CHEBI:57856"/>
        <dbReference type="ChEBI" id="CHEBI:59789"/>
        <dbReference type="ChEBI" id="CHEBI:90615"/>
        <dbReference type="ChEBI" id="CHEBI:90616"/>
        <dbReference type="EC" id="2.1.1.72"/>
    </reaction>
</comment>
<dbReference type="OrthoDB" id="9776021at2"/>
<keyword evidence="2 8" id="KW-0489">Methyltransferase</keyword>
<dbReference type="SUPFAM" id="SSF53335">
    <property type="entry name" value="S-adenosyl-L-methionine-dependent methyltransferases"/>
    <property type="match status" value="1"/>
</dbReference>
<reference evidence="8 9" key="1">
    <citation type="submission" date="2018-08" db="EMBL/GenBank/DDBJ databases">
        <title>Sequencing the genomes of 1000 actinobacteria strains.</title>
        <authorList>
            <person name="Klenk H.-P."/>
        </authorList>
    </citation>
    <scope>NUCLEOTIDE SEQUENCE [LARGE SCALE GENOMIC DNA]</scope>
    <source>
        <strain evidence="8 9">DSM 44099</strain>
    </source>
</reference>
<dbReference type="GO" id="GO:0032259">
    <property type="term" value="P:methylation"/>
    <property type="evidence" value="ECO:0007669"/>
    <property type="project" value="UniProtKB-KW"/>
</dbReference>
<dbReference type="InterPro" id="IPR003356">
    <property type="entry name" value="DNA_methylase_A-5"/>
</dbReference>
<evidence type="ECO:0000256" key="3">
    <source>
        <dbReference type="ARBA" id="ARBA00022679"/>
    </source>
</evidence>
<gene>
    <name evidence="8" type="ORF">DFJ67_7859</name>
</gene>
<evidence type="ECO:0000259" key="6">
    <source>
        <dbReference type="Pfam" id="PF02384"/>
    </source>
</evidence>
<evidence type="ECO:0000256" key="4">
    <source>
        <dbReference type="ARBA" id="ARBA00047942"/>
    </source>
</evidence>
<evidence type="ECO:0000259" key="7">
    <source>
        <dbReference type="Pfam" id="PF18135"/>
    </source>
</evidence>
<name>A0A3D9ZX80_9ACTN</name>
<dbReference type="Pfam" id="PF18135">
    <property type="entry name" value="Type_ISP_C"/>
    <property type="match status" value="1"/>
</dbReference>
<dbReference type="InterPro" id="IPR050953">
    <property type="entry name" value="N4_N6_ade-DNA_methylase"/>
</dbReference>
<organism evidence="8 9">
    <name type="scientific">Asanoa ferruginea</name>
    <dbReference type="NCBI Taxonomy" id="53367"/>
    <lineage>
        <taxon>Bacteria</taxon>
        <taxon>Bacillati</taxon>
        <taxon>Actinomycetota</taxon>
        <taxon>Actinomycetes</taxon>
        <taxon>Micromonosporales</taxon>
        <taxon>Micromonosporaceae</taxon>
        <taxon>Asanoa</taxon>
    </lineage>
</organism>
<evidence type="ECO:0000313" key="8">
    <source>
        <dbReference type="EMBL" id="REG01772.1"/>
    </source>
</evidence>
<feature type="domain" description="DNA methylase adenine-specific" evidence="6">
    <location>
        <begin position="368"/>
        <end position="489"/>
    </location>
</feature>
<dbReference type="EMBL" id="QUMQ01000001">
    <property type="protein sequence ID" value="REG01772.1"/>
    <property type="molecule type" value="Genomic_DNA"/>
</dbReference>
<dbReference type="PRINTS" id="PR00507">
    <property type="entry name" value="N12N6MTFRASE"/>
</dbReference>
<sequence length="1162" mass="130434">MFALRVAQPHNYTIHNHGWLSFDCALYRWTRSAHSEEPELAAAGGSMAHPARRPPPGQRRSTLRVVGDPVADIVAQFGASVAEKLGRGGEDEDQLRAPFERLLRDMARNMGLRAVPYGEVRLKSVRARPDFAVDMAGGRVGYIELKAPGHGTPSTWRRARRSDRDQWEKLKALPNLLYSDGITWARYSYGELASPVVELEGDLRDRRRRLEMSGTAFETLITDFLTWKPDQPRSLTQLIGIVAGLCRLLRDEVAAILTDPARDLAHEELTLLADDWRDLLFPDLDDIGFADAYAQTVTFALLLARIDGVSFDETPLHEIARLLGKKHSLMGRALAVLTDSEATDELRMLTTLIRVIGRVDWALLEGNTDVHADLYERFLASYDPDLRRRSGSYYTPQPVAGAVVNFVDDVLRTRFDRSWGFAADDVVVVDPAMGTGTFLVEVLRRVAEAAEAKQGRGARAARVRQFFRERLVGFEIQAGPYAVAELRLHEAMRTEFRTELPPSELRFLTDALEDPVRQQGRLRAGYRVIERARQEANRIKRDVPVMVVVGNPPHVENTRGRAPWIESRRKIPVQPGEFPQRPSLDEFRTPGGGRYESDLYGLPWCFWRWALWKAFEAHPDHPQGVVAFITPSSFIKGKSFEGMREYLRRTCDEGWIIELSPEGNRPPQDTRLFGPDVGRQLCVAVFARYSAGDPTAAATVHRVALTGSREAKLAQLESLRPRDERWVSCRADWKAPFLAGGETAWDSYPGLKDLFPESSRGVTTGRTWVYAPDRETLERRWRTFTRARTGDRRRMLPESRDRTVATVVGPLPGFPASERTLADDVGPPLTPVRVAYRAFDRQWLIPDSRLMVMPRPPLWAVRSAEQIYLTEQNSQAIDSGPGVVFTQLIPDLHHYNGRSGRVFPLYCSATRTSPNVTPGLDDILLNAHGSRPSAADLFAYVAAVVAHPSYTRRFATQLQNPGVRVPLTADAGLWREAVALGNDILWLQTFGESRTDPETARPPFRSFVDAHTPKVVAEIPDAEGNLPMDISYDLASRTLVVGTGRIHPVSPEVWDYDVGGMRIVRHWFNYRSADQRYRRRSSVLDDDTSQSWSAELTNELLEIITVLEQLVALESRQSVILNRVCAGPLISFAALTEAAVLPVSPRAHKLTATVDKQPPGLF</sequence>
<protein>
    <recommendedName>
        <fullName evidence="1">site-specific DNA-methyltransferase (adenine-specific)</fullName>
        <ecNumber evidence="1">2.1.1.72</ecNumber>
    </recommendedName>
</protein>
<evidence type="ECO:0000256" key="1">
    <source>
        <dbReference type="ARBA" id="ARBA00011900"/>
    </source>
</evidence>
<accession>A0A3D9ZX80</accession>
<dbReference type="Gene3D" id="3.40.50.150">
    <property type="entry name" value="Vaccinia Virus protein VP39"/>
    <property type="match status" value="1"/>
</dbReference>
<dbReference type="AlphaFoldDB" id="A0A3D9ZX80"/>
<dbReference type="InterPro" id="IPR029063">
    <property type="entry name" value="SAM-dependent_MTases_sf"/>
</dbReference>
<keyword evidence="9" id="KW-1185">Reference proteome</keyword>
<feature type="domain" description="Type ISP restriction-modification enzyme LLaBIII C-terminal specificity" evidence="7">
    <location>
        <begin position="753"/>
        <end position="1102"/>
    </location>
</feature>
<evidence type="ECO:0000256" key="2">
    <source>
        <dbReference type="ARBA" id="ARBA00022603"/>
    </source>
</evidence>